<accession>E9GJY7</accession>
<evidence type="ECO:0000313" key="2">
    <source>
        <dbReference type="EMBL" id="EFX80200.1"/>
    </source>
</evidence>
<dbReference type="EMBL" id="GL732548">
    <property type="protein sequence ID" value="EFX80200.1"/>
    <property type="molecule type" value="Genomic_DNA"/>
</dbReference>
<dbReference type="Proteomes" id="UP000000305">
    <property type="component" value="Unassembled WGS sequence"/>
</dbReference>
<keyword evidence="3" id="KW-1185">Reference proteome</keyword>
<evidence type="ECO:0000256" key="1">
    <source>
        <dbReference type="SAM" id="MobiDB-lite"/>
    </source>
</evidence>
<feature type="compositionally biased region" description="Basic and acidic residues" evidence="1">
    <location>
        <begin position="1"/>
        <end position="11"/>
    </location>
</feature>
<dbReference type="InParanoid" id="E9GJY7"/>
<dbReference type="HOGENOM" id="CLU_814484_0_0_1"/>
<dbReference type="AlphaFoldDB" id="E9GJY7"/>
<proteinExistence type="predicted"/>
<protein>
    <submittedName>
        <fullName evidence="2">Uncharacterized protein</fullName>
    </submittedName>
</protein>
<sequence>MLRALAGKEPKGLQANSKIGKRSQRIKKAQLRREGLFPAWVELPPRPQPREPIPDDKLPPGALAPHLQGILPIARRFLNAKQLAEALRPRRYGDIRYPLADANQPVLLDGDKGIKTCELEQQILDKNRIASDSEVGVERVLKDVQEKLLLLQMLLDLGPCGNAKFNLRICYLAGCRILLVINQEVEEHFKNYLPAKLVLRTNFARFYMASYGTTQLKRTCNNPSDLKPTLPKVDLLVHIQMLKTPERRTCQAIQHLEVTESWIKEKERQLAALEKELPKPKLEPNNQTDYNKASLKYVCESGDSVSAIALWDRHGNRPDHEDCHNGYGNAIMTMANVTIVQ</sequence>
<dbReference type="KEGG" id="dpx:DAPPUDRAFT_243989"/>
<name>E9GJY7_DAPPU</name>
<evidence type="ECO:0000313" key="3">
    <source>
        <dbReference type="Proteomes" id="UP000000305"/>
    </source>
</evidence>
<reference evidence="2 3" key="1">
    <citation type="journal article" date="2011" name="Science">
        <title>The ecoresponsive genome of Daphnia pulex.</title>
        <authorList>
            <person name="Colbourne J.K."/>
            <person name="Pfrender M.E."/>
            <person name="Gilbert D."/>
            <person name="Thomas W.K."/>
            <person name="Tucker A."/>
            <person name="Oakley T.H."/>
            <person name="Tokishita S."/>
            <person name="Aerts A."/>
            <person name="Arnold G.J."/>
            <person name="Basu M.K."/>
            <person name="Bauer D.J."/>
            <person name="Caceres C.E."/>
            <person name="Carmel L."/>
            <person name="Casola C."/>
            <person name="Choi J.H."/>
            <person name="Detter J.C."/>
            <person name="Dong Q."/>
            <person name="Dusheyko S."/>
            <person name="Eads B.D."/>
            <person name="Frohlich T."/>
            <person name="Geiler-Samerotte K.A."/>
            <person name="Gerlach D."/>
            <person name="Hatcher P."/>
            <person name="Jogdeo S."/>
            <person name="Krijgsveld J."/>
            <person name="Kriventseva E.V."/>
            <person name="Kultz D."/>
            <person name="Laforsch C."/>
            <person name="Lindquist E."/>
            <person name="Lopez J."/>
            <person name="Manak J.R."/>
            <person name="Muller J."/>
            <person name="Pangilinan J."/>
            <person name="Patwardhan R.P."/>
            <person name="Pitluck S."/>
            <person name="Pritham E.J."/>
            <person name="Rechtsteiner A."/>
            <person name="Rho M."/>
            <person name="Rogozin I.B."/>
            <person name="Sakarya O."/>
            <person name="Salamov A."/>
            <person name="Schaack S."/>
            <person name="Shapiro H."/>
            <person name="Shiga Y."/>
            <person name="Skalitzky C."/>
            <person name="Smith Z."/>
            <person name="Souvorov A."/>
            <person name="Sung W."/>
            <person name="Tang Z."/>
            <person name="Tsuchiya D."/>
            <person name="Tu H."/>
            <person name="Vos H."/>
            <person name="Wang M."/>
            <person name="Wolf Y.I."/>
            <person name="Yamagata H."/>
            <person name="Yamada T."/>
            <person name="Ye Y."/>
            <person name="Shaw J.R."/>
            <person name="Andrews J."/>
            <person name="Crease T.J."/>
            <person name="Tang H."/>
            <person name="Lucas S.M."/>
            <person name="Robertson H.M."/>
            <person name="Bork P."/>
            <person name="Koonin E.V."/>
            <person name="Zdobnov E.M."/>
            <person name="Grigoriev I.V."/>
            <person name="Lynch M."/>
            <person name="Boore J.L."/>
        </authorList>
    </citation>
    <scope>NUCLEOTIDE SEQUENCE [LARGE SCALE GENOMIC DNA]</scope>
</reference>
<feature type="region of interest" description="Disordered" evidence="1">
    <location>
        <begin position="1"/>
        <end position="25"/>
    </location>
</feature>
<organism evidence="2 3">
    <name type="scientific">Daphnia pulex</name>
    <name type="common">Water flea</name>
    <dbReference type="NCBI Taxonomy" id="6669"/>
    <lineage>
        <taxon>Eukaryota</taxon>
        <taxon>Metazoa</taxon>
        <taxon>Ecdysozoa</taxon>
        <taxon>Arthropoda</taxon>
        <taxon>Crustacea</taxon>
        <taxon>Branchiopoda</taxon>
        <taxon>Diplostraca</taxon>
        <taxon>Cladocera</taxon>
        <taxon>Anomopoda</taxon>
        <taxon>Daphniidae</taxon>
        <taxon>Daphnia</taxon>
    </lineage>
</organism>
<gene>
    <name evidence="2" type="ORF">DAPPUDRAFT_243989</name>
</gene>